<proteinExistence type="predicted"/>
<dbReference type="SUPFAM" id="SSF51126">
    <property type="entry name" value="Pectin lyase-like"/>
    <property type="match status" value="2"/>
</dbReference>
<sequence>MLAGDTLTLFLSPGDGVADDIHVSRVDASTIRIEITGVSPIDATGIDQLIVEGNSDNNHLTLDYSGGVLVPSIQFNGGMQTGGEGDSLTVLGTFSDQILNYTTTGAGGNNGDLNLDGATITYTGLEPINAGNAANTILNLPVGFANDATLQNSVNAGDIEIVDNGATFEDTVIPNPTNSLTVNLGDMGDLLNVTTLDPGYAASLIINGGAASTDQVDLTNVDLVNTPGRGLWVTESETLNVTGGTISGNSAAIGGGILVDSSSTGPTTAIIDGATISGNTATGAAANQGGGGIFNNGAGMIVGNVVASTVSNNVANGALGSGGGIFNGPGGQLFVSSGSIISGNSANRAGGGIEDASNQTVINGVSLLGSFTLDNNVATGTASAPGNGGGLHVTGTSPTFIGAGSVSGNSAAEEGGGLWNNTGTMTIDGTTISGNTASGASADQGGGGVFNSGGTLLIGSTAPVDIRDNVADGAAGSGGGIFNFAGFLDVRSGTTITGNAANRAGGGIETTGGPGLTTILDGVSLDNNGALGGGVAGSPGNGGGLHVSGAGDILITGGTVNGNSAALEGGGLWNGGGIMTINGTT</sequence>
<feature type="non-terminal residue" evidence="1">
    <location>
        <position position="585"/>
    </location>
</feature>
<name>M5RFZ3_9BACT</name>
<dbReference type="InterPro" id="IPR011050">
    <property type="entry name" value="Pectin_lyase_fold/virulence"/>
</dbReference>
<reference evidence="1 2" key="1">
    <citation type="journal article" date="2013" name="Mar. Genomics">
        <title>Expression of sulfatases in Rhodopirellula baltica and the diversity of sulfatases in the genus Rhodopirellula.</title>
        <authorList>
            <person name="Wegner C.E."/>
            <person name="Richter-Heitmann T."/>
            <person name="Klindworth A."/>
            <person name="Klockow C."/>
            <person name="Richter M."/>
            <person name="Achstetter T."/>
            <person name="Glockner F.O."/>
            <person name="Harder J."/>
        </authorList>
    </citation>
    <scope>NUCLEOTIDE SEQUENCE [LARGE SCALE GENOMIC DNA]</scope>
    <source>
        <strain evidence="1 2">SM1</strain>
    </source>
</reference>
<dbReference type="EMBL" id="ANOG01000711">
    <property type="protein sequence ID" value="EMI18051.1"/>
    <property type="molecule type" value="Genomic_DNA"/>
</dbReference>
<dbReference type="InterPro" id="IPR006626">
    <property type="entry name" value="PbH1"/>
</dbReference>
<gene>
    <name evidence="1" type="ORF">RMSM_05024</name>
</gene>
<protein>
    <submittedName>
        <fullName evidence="1">Extracellular nuclease</fullName>
    </submittedName>
</protein>
<evidence type="ECO:0000313" key="2">
    <source>
        <dbReference type="Proteomes" id="UP000011991"/>
    </source>
</evidence>
<dbReference type="AlphaFoldDB" id="M5RFZ3"/>
<dbReference type="Proteomes" id="UP000011991">
    <property type="component" value="Unassembled WGS sequence"/>
</dbReference>
<dbReference type="PANTHER" id="PTHR34720:SF9">
    <property type="entry name" value="BLR4714 PROTEIN"/>
    <property type="match status" value="1"/>
</dbReference>
<dbReference type="PANTHER" id="PTHR34720">
    <property type="entry name" value="MICROCYSTIN DEPENDENT PROTEIN"/>
    <property type="match status" value="1"/>
</dbReference>
<evidence type="ECO:0000313" key="1">
    <source>
        <dbReference type="EMBL" id="EMI18051.1"/>
    </source>
</evidence>
<organism evidence="1 2">
    <name type="scientific">Rhodopirellula maiorica SM1</name>
    <dbReference type="NCBI Taxonomy" id="1265738"/>
    <lineage>
        <taxon>Bacteria</taxon>
        <taxon>Pseudomonadati</taxon>
        <taxon>Planctomycetota</taxon>
        <taxon>Planctomycetia</taxon>
        <taxon>Pirellulales</taxon>
        <taxon>Pirellulaceae</taxon>
        <taxon>Novipirellula</taxon>
    </lineage>
</organism>
<keyword evidence="2" id="KW-1185">Reference proteome</keyword>
<comment type="caution">
    <text evidence="1">The sequence shown here is derived from an EMBL/GenBank/DDBJ whole genome shotgun (WGS) entry which is preliminary data.</text>
</comment>
<accession>M5RFZ3</accession>
<dbReference type="SMART" id="SM00710">
    <property type="entry name" value="PbH1"/>
    <property type="match status" value="10"/>
</dbReference>